<dbReference type="AlphaFoldDB" id="A0A9P1G1T4"/>
<dbReference type="EMBL" id="CAMXCT020002196">
    <property type="protein sequence ID" value="CAL1149726.1"/>
    <property type="molecule type" value="Genomic_DNA"/>
</dbReference>
<dbReference type="OrthoDB" id="444495at2759"/>
<dbReference type="Pfam" id="PF03016">
    <property type="entry name" value="Exostosin_GT47"/>
    <property type="match status" value="1"/>
</dbReference>
<dbReference type="EMBL" id="CAMXCT010002196">
    <property type="protein sequence ID" value="CAI3996351.1"/>
    <property type="molecule type" value="Genomic_DNA"/>
</dbReference>
<dbReference type="EMBL" id="CAMXCT030002196">
    <property type="protein sequence ID" value="CAL4783663.1"/>
    <property type="molecule type" value="Genomic_DNA"/>
</dbReference>
<accession>A0A9P1G1T4</accession>
<reference evidence="4 5" key="2">
    <citation type="submission" date="2024-05" db="EMBL/GenBank/DDBJ databases">
        <authorList>
            <person name="Chen Y."/>
            <person name="Shah S."/>
            <person name="Dougan E. K."/>
            <person name="Thang M."/>
            <person name="Chan C."/>
        </authorList>
    </citation>
    <scope>NUCLEOTIDE SEQUENCE [LARGE SCALE GENOMIC DNA]</scope>
</reference>
<organism evidence="3">
    <name type="scientific">Cladocopium goreaui</name>
    <dbReference type="NCBI Taxonomy" id="2562237"/>
    <lineage>
        <taxon>Eukaryota</taxon>
        <taxon>Sar</taxon>
        <taxon>Alveolata</taxon>
        <taxon>Dinophyceae</taxon>
        <taxon>Suessiales</taxon>
        <taxon>Symbiodiniaceae</taxon>
        <taxon>Cladocopium</taxon>
    </lineage>
</organism>
<comment type="caution">
    <text evidence="3">The sequence shown here is derived from an EMBL/GenBank/DDBJ whole genome shotgun (WGS) entry which is preliminary data.</text>
</comment>
<evidence type="ECO:0000313" key="4">
    <source>
        <dbReference type="EMBL" id="CAL4783663.1"/>
    </source>
</evidence>
<evidence type="ECO:0000313" key="5">
    <source>
        <dbReference type="Proteomes" id="UP001152797"/>
    </source>
</evidence>
<evidence type="ECO:0000313" key="3">
    <source>
        <dbReference type="EMBL" id="CAI3996351.1"/>
    </source>
</evidence>
<comment type="similarity">
    <text evidence="1">Belongs to the glycosyltransferase 47 family.</text>
</comment>
<dbReference type="PANTHER" id="PTHR11062">
    <property type="entry name" value="EXOSTOSIN HEPARAN SULFATE GLYCOSYLTRANSFERASE -RELATED"/>
    <property type="match status" value="1"/>
</dbReference>
<dbReference type="InterPro" id="IPR004263">
    <property type="entry name" value="Exostosin"/>
</dbReference>
<sequence>MVLSVQRAVGLTLTLTTPSSSEYIEDFHQNTVETTVDVLIGAGPNPQKRESLLRVRAKKDDFLKPMAFDFPALQRGNNGNVQGQQVRIYVHSVPNCAGEELLEFFTQSDQSDRGFGWDRAVQLHALHIKSVHQAILSSTNRVDSPEEATTFYIPAFFSLLVERYIDSDMKSLDALNCIADSWNRLPREFFLRNAGYDHFVVAGTCFPYSVCPALECDVTAFHPFARNVMALVGGVRDIGHPDFAFTRGAAFQRLSTILVPFPVTLDCERLVKLADRKRHLVASFVGTDNSRVRSVFGSLIEIFEGEVSESENARSKFHIKILQDSVGEDGEAARKATLAEDGGRPIDDLYADSEFCLVLPGHVYDLGRRAYDAMARACIPVIVAMDPMFVSVPFAGQIPWEDFAIFAFVRHQGDAAGVLESLFQATQTEEGKAAIRSRRATMMRYISRLFLPPLTNCLPGLPTALDGILTELAGRQAAWSLISTVRPGNLPSPGQIAV</sequence>
<dbReference type="GO" id="GO:0016757">
    <property type="term" value="F:glycosyltransferase activity"/>
    <property type="evidence" value="ECO:0007669"/>
    <property type="project" value="InterPro"/>
</dbReference>
<reference evidence="3" key="1">
    <citation type="submission" date="2022-10" db="EMBL/GenBank/DDBJ databases">
        <authorList>
            <person name="Chen Y."/>
            <person name="Dougan E. K."/>
            <person name="Chan C."/>
            <person name="Rhodes N."/>
            <person name="Thang M."/>
        </authorList>
    </citation>
    <scope>NUCLEOTIDE SEQUENCE</scope>
</reference>
<proteinExistence type="inferred from homology"/>
<dbReference type="PANTHER" id="PTHR11062:SF281">
    <property type="entry name" value="EXOSTOSIN-LIKE 2"/>
    <property type="match status" value="1"/>
</dbReference>
<dbReference type="InterPro" id="IPR040911">
    <property type="entry name" value="Exostosin_GT47"/>
</dbReference>
<dbReference type="Proteomes" id="UP001152797">
    <property type="component" value="Unassembled WGS sequence"/>
</dbReference>
<gene>
    <name evidence="3" type="ORF">C1SCF055_LOCUS22839</name>
</gene>
<keyword evidence="5" id="KW-1185">Reference proteome</keyword>
<protein>
    <submittedName>
        <fullName evidence="4">Exostosin GT47 domain-containing protein</fullName>
    </submittedName>
</protein>
<evidence type="ECO:0000259" key="2">
    <source>
        <dbReference type="Pfam" id="PF03016"/>
    </source>
</evidence>
<feature type="domain" description="Exostosin GT47" evidence="2">
    <location>
        <begin position="84"/>
        <end position="410"/>
    </location>
</feature>
<evidence type="ECO:0000256" key="1">
    <source>
        <dbReference type="ARBA" id="ARBA00010271"/>
    </source>
</evidence>
<name>A0A9P1G1T4_9DINO</name>